<dbReference type="InterPro" id="IPR053137">
    <property type="entry name" value="NLR-like"/>
</dbReference>
<accession>A0AAN8NSA2</accession>
<evidence type="ECO:0000256" key="1">
    <source>
        <dbReference type="SAM" id="MobiDB-lite"/>
    </source>
</evidence>
<feature type="region of interest" description="Disordered" evidence="1">
    <location>
        <begin position="1"/>
        <end position="32"/>
    </location>
</feature>
<name>A0AAN8NSA2_9PEZI</name>
<dbReference type="Gene3D" id="3.40.50.1580">
    <property type="entry name" value="Nucleoside phosphorylase domain"/>
    <property type="match status" value="1"/>
</dbReference>
<organism evidence="2 3">
    <name type="scientific">Arthrobotrys conoides</name>
    <dbReference type="NCBI Taxonomy" id="74498"/>
    <lineage>
        <taxon>Eukaryota</taxon>
        <taxon>Fungi</taxon>
        <taxon>Dikarya</taxon>
        <taxon>Ascomycota</taxon>
        <taxon>Pezizomycotina</taxon>
        <taxon>Orbiliomycetes</taxon>
        <taxon>Orbiliales</taxon>
        <taxon>Orbiliaceae</taxon>
        <taxon>Arthrobotrys</taxon>
    </lineage>
</organism>
<dbReference type="SUPFAM" id="SSF53167">
    <property type="entry name" value="Purine and uridine phosphorylases"/>
    <property type="match status" value="1"/>
</dbReference>
<proteinExistence type="predicted"/>
<evidence type="ECO:0000313" key="3">
    <source>
        <dbReference type="Proteomes" id="UP001307849"/>
    </source>
</evidence>
<dbReference type="PANTHER" id="PTHR46082:SF11">
    <property type="entry name" value="AAA+ ATPASE DOMAIN-CONTAINING PROTEIN-RELATED"/>
    <property type="match status" value="1"/>
</dbReference>
<dbReference type="GO" id="GO:0003824">
    <property type="term" value="F:catalytic activity"/>
    <property type="evidence" value="ECO:0007669"/>
    <property type="project" value="InterPro"/>
</dbReference>
<gene>
    <name evidence="2" type="ORF">TWF506_010808</name>
</gene>
<dbReference type="InterPro" id="IPR035994">
    <property type="entry name" value="Nucleoside_phosphorylase_sf"/>
</dbReference>
<dbReference type="Proteomes" id="UP001307849">
    <property type="component" value="Unassembled WGS sequence"/>
</dbReference>
<dbReference type="GO" id="GO:0009116">
    <property type="term" value="P:nucleoside metabolic process"/>
    <property type="evidence" value="ECO:0007669"/>
    <property type="project" value="InterPro"/>
</dbReference>
<dbReference type="AlphaFoldDB" id="A0AAN8NSA2"/>
<protein>
    <recommendedName>
        <fullName evidence="4">Nucleoside phosphorylase domain-containing protein</fullName>
    </recommendedName>
</protein>
<evidence type="ECO:0008006" key="4">
    <source>
        <dbReference type="Google" id="ProtNLM"/>
    </source>
</evidence>
<sequence length="366" mass="40801">MFSNIPPTNSRSQSSSANKPATGPGGSPPEPSEDGYTIGWVCALQEEYTAAHAMLDLVFNGPETSKRRDDNYYAFGKIYGHNVVITCLPDGEYGTSCAAAVAKDMIRSFPALRFVLMVGIGNGAPTRENDVRLGDVVVSTPRGTLGGVVQLDLANMRAGGKAYDRRIGFLSPPPRLLRAAQQEVRRRYDDPGLPDRLAANMERMARRQDFKRPTQDRLYRADYEHEGGPNCNDCNPDKLEDWNQKPRLIDRVVGVHYGIIGSSSSLIERTEEREIYARDPDLNILCFEMEAAGLMNMYPCLVIRGICDYSDSHKNDEWHKYAALSAAAYARELLSVLKPEKVDYQKPWAGLREDGKYIVGYHLVSL</sequence>
<comment type="caution">
    <text evidence="2">The sequence shown here is derived from an EMBL/GenBank/DDBJ whole genome shotgun (WGS) entry which is preliminary data.</text>
</comment>
<keyword evidence="3" id="KW-1185">Reference proteome</keyword>
<evidence type="ECO:0000313" key="2">
    <source>
        <dbReference type="EMBL" id="KAK6508731.1"/>
    </source>
</evidence>
<dbReference type="EMBL" id="JAVHJM010000008">
    <property type="protein sequence ID" value="KAK6508731.1"/>
    <property type="molecule type" value="Genomic_DNA"/>
</dbReference>
<reference evidence="2 3" key="1">
    <citation type="submission" date="2019-10" db="EMBL/GenBank/DDBJ databases">
        <authorList>
            <person name="Palmer J.M."/>
        </authorList>
    </citation>
    <scope>NUCLEOTIDE SEQUENCE [LARGE SCALE GENOMIC DNA]</scope>
    <source>
        <strain evidence="2 3">TWF506</strain>
    </source>
</reference>
<dbReference type="PANTHER" id="PTHR46082">
    <property type="entry name" value="ATP/GTP-BINDING PROTEIN-RELATED"/>
    <property type="match status" value="1"/>
</dbReference>
<feature type="compositionally biased region" description="Polar residues" evidence="1">
    <location>
        <begin position="1"/>
        <end position="19"/>
    </location>
</feature>